<feature type="region of interest" description="Disordered" evidence="6">
    <location>
        <begin position="1"/>
        <end position="26"/>
    </location>
</feature>
<comment type="subcellular location">
    <subcellularLocation>
        <location evidence="1">Cell membrane</location>
        <topology evidence="1">Multi-pass membrane protein</topology>
    </subcellularLocation>
</comment>
<evidence type="ECO:0000256" key="4">
    <source>
        <dbReference type="ARBA" id="ARBA00022989"/>
    </source>
</evidence>
<accession>A0A421B6Q4</accession>
<dbReference type="PANTHER" id="PTHR30250:SF11">
    <property type="entry name" value="O-ANTIGEN TRANSPORTER-RELATED"/>
    <property type="match status" value="1"/>
</dbReference>
<dbReference type="InterPro" id="IPR050833">
    <property type="entry name" value="Poly_Biosynth_Transport"/>
</dbReference>
<gene>
    <name evidence="8" type="ORF">CLV68_0551</name>
</gene>
<dbReference type="AlphaFoldDB" id="A0A421B6Q4"/>
<feature type="transmembrane region" description="Helical" evidence="7">
    <location>
        <begin position="314"/>
        <end position="340"/>
    </location>
</feature>
<feature type="transmembrane region" description="Helical" evidence="7">
    <location>
        <begin position="196"/>
        <end position="213"/>
    </location>
</feature>
<protein>
    <submittedName>
        <fullName evidence="8">O-antigen/teichoic acid export membrane protein</fullName>
    </submittedName>
</protein>
<feature type="transmembrane region" description="Helical" evidence="7">
    <location>
        <begin position="64"/>
        <end position="81"/>
    </location>
</feature>
<keyword evidence="2" id="KW-1003">Cell membrane</keyword>
<dbReference type="GO" id="GO:0005886">
    <property type="term" value="C:plasma membrane"/>
    <property type="evidence" value="ECO:0007669"/>
    <property type="project" value="UniProtKB-SubCell"/>
</dbReference>
<keyword evidence="4 7" id="KW-1133">Transmembrane helix</keyword>
<feature type="transmembrane region" description="Helical" evidence="7">
    <location>
        <begin position="138"/>
        <end position="157"/>
    </location>
</feature>
<evidence type="ECO:0000256" key="7">
    <source>
        <dbReference type="SAM" id="Phobius"/>
    </source>
</evidence>
<keyword evidence="3 7" id="KW-0812">Transmembrane</keyword>
<feature type="transmembrane region" description="Helical" evidence="7">
    <location>
        <begin position="169"/>
        <end position="190"/>
    </location>
</feature>
<feature type="transmembrane region" description="Helical" evidence="7">
    <location>
        <begin position="411"/>
        <end position="431"/>
    </location>
</feature>
<dbReference type="Proteomes" id="UP000282454">
    <property type="component" value="Unassembled WGS sequence"/>
</dbReference>
<evidence type="ECO:0000256" key="1">
    <source>
        <dbReference type="ARBA" id="ARBA00004651"/>
    </source>
</evidence>
<dbReference type="PANTHER" id="PTHR30250">
    <property type="entry name" value="PST FAMILY PREDICTED COLANIC ACID TRANSPORTER"/>
    <property type="match status" value="1"/>
</dbReference>
<proteinExistence type="predicted"/>
<evidence type="ECO:0000256" key="6">
    <source>
        <dbReference type="SAM" id="MobiDB-lite"/>
    </source>
</evidence>
<evidence type="ECO:0000256" key="3">
    <source>
        <dbReference type="ARBA" id="ARBA00022692"/>
    </source>
</evidence>
<name>A0A421B6Q4_9PSEU</name>
<organism evidence="8 9">
    <name type="scientific">Actinokineospora cianjurensis</name>
    <dbReference type="NCBI Taxonomy" id="585224"/>
    <lineage>
        <taxon>Bacteria</taxon>
        <taxon>Bacillati</taxon>
        <taxon>Actinomycetota</taxon>
        <taxon>Actinomycetes</taxon>
        <taxon>Pseudonocardiales</taxon>
        <taxon>Pseudonocardiaceae</taxon>
        <taxon>Actinokineospora</taxon>
    </lineage>
</organism>
<keyword evidence="9" id="KW-1185">Reference proteome</keyword>
<feature type="transmembrane region" description="Helical" evidence="7">
    <location>
        <begin position="102"/>
        <end position="126"/>
    </location>
</feature>
<feature type="transmembrane region" description="Helical" evidence="7">
    <location>
        <begin position="282"/>
        <end position="302"/>
    </location>
</feature>
<feature type="transmembrane region" description="Helical" evidence="7">
    <location>
        <begin position="352"/>
        <end position="378"/>
    </location>
</feature>
<comment type="caution">
    <text evidence="8">The sequence shown here is derived from an EMBL/GenBank/DDBJ whole genome shotgun (WGS) entry which is preliminary data.</text>
</comment>
<feature type="transmembrane region" description="Helical" evidence="7">
    <location>
        <begin position="385"/>
        <end position="405"/>
    </location>
</feature>
<evidence type="ECO:0000313" key="9">
    <source>
        <dbReference type="Proteomes" id="UP000282454"/>
    </source>
</evidence>
<feature type="transmembrane region" description="Helical" evidence="7">
    <location>
        <begin position="37"/>
        <end position="58"/>
    </location>
</feature>
<evidence type="ECO:0000256" key="2">
    <source>
        <dbReference type="ARBA" id="ARBA00022475"/>
    </source>
</evidence>
<reference evidence="8 9" key="1">
    <citation type="submission" date="2018-10" db="EMBL/GenBank/DDBJ databases">
        <title>Genomic Encyclopedia of Archaeal and Bacterial Type Strains, Phase II (KMG-II): from individual species to whole genera.</title>
        <authorList>
            <person name="Goeker M."/>
        </authorList>
    </citation>
    <scope>NUCLEOTIDE SEQUENCE [LARGE SCALE GENOMIC DNA]</scope>
    <source>
        <strain evidence="8 9">DSM 45657</strain>
    </source>
</reference>
<sequence>MAAPVTTEHDPAARPEPTTQDEQPESTAAVGKSVGRVGLAILAGSALGYAVLILTGRLFNPADYAIFMTFWGLLFGLGSALSPLEQELSRQSALAGARGTKVGADGVTALVTGLVAVAVVAAIPLIPTVNERLFRGQYWLAVVVLVAGVAFAVQFAVRGVLVGNNEVGAYSWLIVVESAVRPLVIVALVLAALGGMVPLAVAVALGSFAWVLFTRRTRTHLDPALPGDPPRVVVPRMLMLFASSALTAAVITGYPAVVSLLVPPGDEDRLGTLFAALAVARVPLLLFSAVQAIAVPVVVRLSQSPDGLRRLRRLLAVGTVGAVALAALGGLVGLLIGPWVVSLLFGADFVVAGWAVAGLVWSSVLIAVLQLLAAVLVARVRPTQVLAVWAVVTAAAVLVVALWPGDAVLKAVLGLVVGPTVGLLVAAVAVAKSDPRDMPVDPAARP</sequence>
<dbReference type="EMBL" id="RCDD01000001">
    <property type="protein sequence ID" value="RLK60054.1"/>
    <property type="molecule type" value="Genomic_DNA"/>
</dbReference>
<evidence type="ECO:0000313" key="8">
    <source>
        <dbReference type="EMBL" id="RLK60054.1"/>
    </source>
</evidence>
<keyword evidence="5 7" id="KW-0472">Membrane</keyword>
<evidence type="ECO:0000256" key="5">
    <source>
        <dbReference type="ARBA" id="ARBA00023136"/>
    </source>
</evidence>
<feature type="transmembrane region" description="Helical" evidence="7">
    <location>
        <begin position="238"/>
        <end position="262"/>
    </location>
</feature>